<comment type="caution">
    <text evidence="2">The sequence shown here is derived from an EMBL/GenBank/DDBJ whole genome shotgun (WGS) entry which is preliminary data.</text>
</comment>
<evidence type="ECO:0000256" key="1">
    <source>
        <dbReference type="SAM" id="MobiDB-lite"/>
    </source>
</evidence>
<dbReference type="Proteomes" id="UP000664277">
    <property type="component" value="Unassembled WGS sequence"/>
</dbReference>
<reference evidence="2" key="1">
    <citation type="submission" date="2021-02" db="EMBL/GenBank/DDBJ databases">
        <title>Genome-Resolved Metagenomics of a Microbial Community Performing Photosynthetic Biological Nutrient Removal.</title>
        <authorList>
            <person name="Mcdaniel E.A."/>
        </authorList>
    </citation>
    <scope>NUCLEOTIDE SEQUENCE</scope>
    <source>
        <strain evidence="2">UWPOB_OBS1</strain>
    </source>
</reference>
<organism evidence="2 3">
    <name type="scientific">Candidatus Obscuribacter phosphatis</name>
    <dbReference type="NCBI Taxonomy" id="1906157"/>
    <lineage>
        <taxon>Bacteria</taxon>
        <taxon>Bacillati</taxon>
        <taxon>Candidatus Melainabacteria</taxon>
        <taxon>Candidatus Obscuribacterales</taxon>
        <taxon>Candidatus Obscuribacteraceae</taxon>
        <taxon>Candidatus Obscuribacter</taxon>
    </lineage>
</organism>
<sequence>MPGPGFDNIFNKMKEVTNKAASETNKAAKAAKLKMTVMSLNTEKTRHLQTVGQRTYTLFIENQSINGKLLQEKVLEELKQIERIEERIKELEAEVAELQGQPVNVTDVTDGGEGTSPEDNR</sequence>
<dbReference type="EMBL" id="JAFLCK010000005">
    <property type="protein sequence ID" value="MBN8659695.1"/>
    <property type="molecule type" value="Genomic_DNA"/>
</dbReference>
<name>A0A8J7TKB4_9BACT</name>
<evidence type="ECO:0000313" key="2">
    <source>
        <dbReference type="EMBL" id="MBN8659695.1"/>
    </source>
</evidence>
<dbReference type="AlphaFoldDB" id="A0A8J7TKB4"/>
<gene>
    <name evidence="2" type="ORF">J0M35_04990</name>
</gene>
<protein>
    <submittedName>
        <fullName evidence="2">Uncharacterized protein</fullName>
    </submittedName>
</protein>
<evidence type="ECO:0000313" key="3">
    <source>
        <dbReference type="Proteomes" id="UP000664277"/>
    </source>
</evidence>
<proteinExistence type="predicted"/>
<accession>A0A8J7TKB4</accession>
<feature type="region of interest" description="Disordered" evidence="1">
    <location>
        <begin position="99"/>
        <end position="121"/>
    </location>
</feature>